<dbReference type="Gene3D" id="3.40.50.1820">
    <property type="entry name" value="alpha/beta hydrolase"/>
    <property type="match status" value="1"/>
</dbReference>
<gene>
    <name evidence="5" type="ORF">BJY22_000705</name>
</gene>
<name>A0A7X5V5G8_9ACTN</name>
<dbReference type="Pfam" id="PF03403">
    <property type="entry name" value="PAF-AH_p_II"/>
    <property type="match status" value="1"/>
</dbReference>
<feature type="chain" id="PRO_5030803880" evidence="4">
    <location>
        <begin position="30"/>
        <end position="422"/>
    </location>
</feature>
<dbReference type="RefSeq" id="WP_167203722.1">
    <property type="nucleotide sequence ID" value="NZ_JAASRO010000001.1"/>
</dbReference>
<dbReference type="PANTHER" id="PTHR10272:SF0">
    <property type="entry name" value="PLATELET-ACTIVATING FACTOR ACETYLHYDROLASE"/>
    <property type="match status" value="1"/>
</dbReference>
<dbReference type="InterPro" id="IPR029058">
    <property type="entry name" value="AB_hydrolase_fold"/>
</dbReference>
<dbReference type="GO" id="GO:0016042">
    <property type="term" value="P:lipid catabolic process"/>
    <property type="evidence" value="ECO:0007669"/>
    <property type="project" value="UniProtKB-KW"/>
</dbReference>
<dbReference type="EMBL" id="JAASRO010000001">
    <property type="protein sequence ID" value="NIK54988.1"/>
    <property type="molecule type" value="Genomic_DNA"/>
</dbReference>
<dbReference type="PANTHER" id="PTHR10272">
    <property type="entry name" value="PLATELET-ACTIVATING FACTOR ACETYLHYDROLASE"/>
    <property type="match status" value="1"/>
</dbReference>
<keyword evidence="4" id="KW-0732">Signal</keyword>
<dbReference type="SUPFAM" id="SSF53474">
    <property type="entry name" value="alpha/beta-Hydrolases"/>
    <property type="match status" value="1"/>
</dbReference>
<reference evidence="5 6" key="1">
    <citation type="submission" date="2020-03" db="EMBL/GenBank/DDBJ databases">
        <title>Sequencing the genomes of 1000 actinobacteria strains.</title>
        <authorList>
            <person name="Klenk H.-P."/>
        </authorList>
    </citation>
    <scope>NUCLEOTIDE SEQUENCE [LARGE SCALE GENOMIC DNA]</scope>
    <source>
        <strain evidence="5 6">DSM 45490</strain>
    </source>
</reference>
<sequence>MLNRRILLTAAALAPLAGSSLGGAGSALAAGAAPSSGLSVSDELVSGGGRRAAVPIRLPRPTGPFPVGTTELHLVDHDRDDPHVPGRPRELMISIWYPAGRPAEPAPYLPPLTAELYGEGAAIALQQPVGTIDWVGARSHAGLLAPVLPGRRPIVLFSPGFGVPRGLASISVAELASRGYVVVTVDHTYEVAGVEFPGGRLEVQTLPPAPYALIARSARFADLQFVLDSLARLARGENPDAEQRRLPKGLGSLLDLRRIGAYGHSAGGLSSIDLLVDDPRVRAAIDMDGELGYGYDDPADCPTVAKGTDRPFLLMGAGGPGPNDHRTDPSWKLFWNHSTGWKRDLKLPNGRHYSFVDYQAVIPWFQRFFTVPPELIANTVGTADASNVLRALRTYVPAFFDQHLRGRPHDWSHALPETEFIA</sequence>
<dbReference type="GO" id="GO:0003847">
    <property type="term" value="F:1-alkyl-2-acetylglycerophosphocholine esterase activity"/>
    <property type="evidence" value="ECO:0007669"/>
    <property type="project" value="TreeGrafter"/>
</dbReference>
<evidence type="ECO:0000256" key="1">
    <source>
        <dbReference type="ARBA" id="ARBA00022801"/>
    </source>
</evidence>
<proteinExistence type="predicted"/>
<protein>
    <submittedName>
        <fullName evidence="5">Putative dienelactone hydrolase</fullName>
    </submittedName>
</protein>
<evidence type="ECO:0000256" key="4">
    <source>
        <dbReference type="SAM" id="SignalP"/>
    </source>
</evidence>
<keyword evidence="6" id="KW-1185">Reference proteome</keyword>
<accession>A0A7X5V5G8</accession>
<dbReference type="Proteomes" id="UP000555407">
    <property type="component" value="Unassembled WGS sequence"/>
</dbReference>
<dbReference type="AlphaFoldDB" id="A0A7X5V5G8"/>
<evidence type="ECO:0000256" key="2">
    <source>
        <dbReference type="ARBA" id="ARBA00022963"/>
    </source>
</evidence>
<evidence type="ECO:0000313" key="6">
    <source>
        <dbReference type="Proteomes" id="UP000555407"/>
    </source>
</evidence>
<evidence type="ECO:0000256" key="3">
    <source>
        <dbReference type="ARBA" id="ARBA00023098"/>
    </source>
</evidence>
<keyword evidence="3" id="KW-0443">Lipid metabolism</keyword>
<dbReference type="PROSITE" id="PS51318">
    <property type="entry name" value="TAT"/>
    <property type="match status" value="1"/>
</dbReference>
<feature type="signal peptide" evidence="4">
    <location>
        <begin position="1"/>
        <end position="29"/>
    </location>
</feature>
<comment type="caution">
    <text evidence="5">The sequence shown here is derived from an EMBL/GenBank/DDBJ whole genome shotgun (WGS) entry which is preliminary data.</text>
</comment>
<dbReference type="InterPro" id="IPR006311">
    <property type="entry name" value="TAT_signal"/>
</dbReference>
<keyword evidence="1 5" id="KW-0378">Hydrolase</keyword>
<keyword evidence="2" id="KW-0442">Lipid degradation</keyword>
<organism evidence="5 6">
    <name type="scientific">Kribbella shirazensis</name>
    <dbReference type="NCBI Taxonomy" id="1105143"/>
    <lineage>
        <taxon>Bacteria</taxon>
        <taxon>Bacillati</taxon>
        <taxon>Actinomycetota</taxon>
        <taxon>Actinomycetes</taxon>
        <taxon>Propionibacteriales</taxon>
        <taxon>Kribbellaceae</taxon>
        <taxon>Kribbella</taxon>
    </lineage>
</organism>
<evidence type="ECO:0000313" key="5">
    <source>
        <dbReference type="EMBL" id="NIK54988.1"/>
    </source>
</evidence>